<dbReference type="VEuPathDB" id="FungiDB:SDRG_05702"/>
<dbReference type="GeneID" id="19946429"/>
<accession>T0S234</accession>
<dbReference type="EMBL" id="JH767146">
    <property type="protein sequence ID" value="EQC36872.1"/>
    <property type="molecule type" value="Genomic_DNA"/>
</dbReference>
<evidence type="ECO:0000313" key="2">
    <source>
        <dbReference type="EMBL" id="EQC36872.1"/>
    </source>
</evidence>
<dbReference type="Proteomes" id="UP000030762">
    <property type="component" value="Unassembled WGS sequence"/>
</dbReference>
<evidence type="ECO:0000256" key="1">
    <source>
        <dbReference type="SAM" id="MobiDB-lite"/>
    </source>
</evidence>
<dbReference type="InParanoid" id="T0S234"/>
<dbReference type="RefSeq" id="XP_008609653.1">
    <property type="nucleotide sequence ID" value="XM_008611431.1"/>
</dbReference>
<dbReference type="eggNOG" id="ENOG502S2SZ">
    <property type="taxonomic scope" value="Eukaryota"/>
</dbReference>
<dbReference type="OMA" id="WREASLC"/>
<feature type="compositionally biased region" description="Basic and acidic residues" evidence="1">
    <location>
        <begin position="242"/>
        <end position="252"/>
    </location>
</feature>
<proteinExistence type="predicted"/>
<reference evidence="2 3" key="1">
    <citation type="submission" date="2012-04" db="EMBL/GenBank/DDBJ databases">
        <title>The Genome Sequence of Saprolegnia declina VS20.</title>
        <authorList>
            <consortium name="The Broad Institute Genome Sequencing Platform"/>
            <person name="Russ C."/>
            <person name="Nusbaum C."/>
            <person name="Tyler B."/>
            <person name="van West P."/>
            <person name="Dieguez-Uribeondo J."/>
            <person name="de Bruijn I."/>
            <person name="Tripathy S."/>
            <person name="Jiang R."/>
            <person name="Young S.K."/>
            <person name="Zeng Q."/>
            <person name="Gargeya S."/>
            <person name="Fitzgerald M."/>
            <person name="Haas B."/>
            <person name="Abouelleil A."/>
            <person name="Alvarado L."/>
            <person name="Arachchi H.M."/>
            <person name="Berlin A."/>
            <person name="Chapman S.B."/>
            <person name="Goldberg J."/>
            <person name="Griggs A."/>
            <person name="Gujja S."/>
            <person name="Hansen M."/>
            <person name="Howarth C."/>
            <person name="Imamovic A."/>
            <person name="Larimer J."/>
            <person name="McCowen C."/>
            <person name="Montmayeur A."/>
            <person name="Murphy C."/>
            <person name="Neiman D."/>
            <person name="Pearson M."/>
            <person name="Priest M."/>
            <person name="Roberts A."/>
            <person name="Saif S."/>
            <person name="Shea T."/>
            <person name="Sisk P."/>
            <person name="Sykes S."/>
            <person name="Wortman J."/>
            <person name="Nusbaum C."/>
            <person name="Birren B."/>
        </authorList>
    </citation>
    <scope>NUCLEOTIDE SEQUENCE [LARGE SCALE GENOMIC DNA]</scope>
    <source>
        <strain evidence="2 3">VS20</strain>
    </source>
</reference>
<dbReference type="AlphaFoldDB" id="T0S234"/>
<evidence type="ECO:0000313" key="3">
    <source>
        <dbReference type="Proteomes" id="UP000030762"/>
    </source>
</evidence>
<feature type="region of interest" description="Disordered" evidence="1">
    <location>
        <begin position="237"/>
        <end position="267"/>
    </location>
</feature>
<protein>
    <submittedName>
        <fullName evidence="2">Uncharacterized protein</fullName>
    </submittedName>
</protein>
<name>T0S234_SAPDV</name>
<dbReference type="OrthoDB" id="75248at2759"/>
<feature type="region of interest" description="Disordered" evidence="1">
    <location>
        <begin position="296"/>
        <end position="324"/>
    </location>
</feature>
<keyword evidence="3" id="KW-1185">Reference proteome</keyword>
<gene>
    <name evidence="2" type="ORF">SDRG_05702</name>
</gene>
<organism evidence="2 3">
    <name type="scientific">Saprolegnia diclina (strain VS20)</name>
    <dbReference type="NCBI Taxonomy" id="1156394"/>
    <lineage>
        <taxon>Eukaryota</taxon>
        <taxon>Sar</taxon>
        <taxon>Stramenopiles</taxon>
        <taxon>Oomycota</taxon>
        <taxon>Saprolegniomycetes</taxon>
        <taxon>Saprolegniales</taxon>
        <taxon>Saprolegniaceae</taxon>
        <taxon>Saprolegnia</taxon>
    </lineage>
</organism>
<feature type="region of interest" description="Disordered" evidence="1">
    <location>
        <begin position="156"/>
        <end position="198"/>
    </location>
</feature>
<sequence>MTTTDSATKIAEAQGLFARVVKAEMDMLLETDIPREVAVKILLQRIVEEMVEPTDAEVRKVMGQFRINRDDAIRALIVKQELGRLKQRGLDSLAAIEELTLKMQRLLPLAPVVAHDDNDVKEDIDHDMLATAPVASPTDAENETGAHPSLVFHAVDACPSPDSAQHKRKKSLSPRPVSSTARVASPEHETEACASPSWREASLCQQIGNVRISSTSPSKESESTAAAIVDSPLVKVSRKRRMPTDADVDHRSSSGKGRFGKSKKARLDVDSKLKAQVESKLKAQAGDAFVLVKTPTKALKRSRPKEAATTDAPYCAKKARSEAS</sequence>